<organism evidence="3 4">
    <name type="scientific">Bagarius yarrelli</name>
    <name type="common">Goonch</name>
    <name type="synonym">Bagrus yarrelli</name>
    <dbReference type="NCBI Taxonomy" id="175774"/>
    <lineage>
        <taxon>Eukaryota</taxon>
        <taxon>Metazoa</taxon>
        <taxon>Chordata</taxon>
        <taxon>Craniata</taxon>
        <taxon>Vertebrata</taxon>
        <taxon>Euteleostomi</taxon>
        <taxon>Actinopterygii</taxon>
        <taxon>Neopterygii</taxon>
        <taxon>Teleostei</taxon>
        <taxon>Ostariophysi</taxon>
        <taxon>Siluriformes</taxon>
        <taxon>Sisoridae</taxon>
        <taxon>Sisorinae</taxon>
        <taxon>Bagarius</taxon>
    </lineage>
</organism>
<evidence type="ECO:0000313" key="3">
    <source>
        <dbReference type="EMBL" id="TSM12528.1"/>
    </source>
</evidence>
<accession>A0A556U2R2</accession>
<dbReference type="EMBL" id="VCAZ01000041">
    <property type="protein sequence ID" value="TSM12528.1"/>
    <property type="molecule type" value="Genomic_DNA"/>
</dbReference>
<feature type="region of interest" description="Disordered" evidence="1">
    <location>
        <begin position="58"/>
        <end position="83"/>
    </location>
</feature>
<dbReference type="Proteomes" id="UP000319801">
    <property type="component" value="Unassembled WGS sequence"/>
</dbReference>
<gene>
    <name evidence="3" type="ORF">Baya_7929</name>
</gene>
<evidence type="ECO:0000256" key="1">
    <source>
        <dbReference type="SAM" id="MobiDB-lite"/>
    </source>
</evidence>
<dbReference type="OrthoDB" id="2104337at2759"/>
<protein>
    <submittedName>
        <fullName evidence="3">Uncharacterized protein</fullName>
    </submittedName>
</protein>
<reference evidence="3 4" key="1">
    <citation type="journal article" date="2019" name="Genome Biol. Evol.">
        <title>Whole-Genome Sequencing of the Giant Devil Catfish, Bagarius yarrelli.</title>
        <authorList>
            <person name="Jiang W."/>
            <person name="Lv Y."/>
            <person name="Cheng L."/>
            <person name="Yang K."/>
            <person name="Chao B."/>
            <person name="Wang X."/>
            <person name="Li Y."/>
            <person name="Pan X."/>
            <person name="You X."/>
            <person name="Zhang Y."/>
            <person name="Yang J."/>
            <person name="Li J."/>
            <person name="Zhang X."/>
            <person name="Liu S."/>
            <person name="Sun C."/>
            <person name="Yang J."/>
            <person name="Shi Q."/>
        </authorList>
    </citation>
    <scope>NUCLEOTIDE SEQUENCE [LARGE SCALE GENOMIC DNA]</scope>
    <source>
        <strain evidence="3">JWS20170419001</strain>
        <tissue evidence="3">Muscle</tissue>
    </source>
</reference>
<sequence length="161" mass="17179">MAALLWIFILTYLGRNIYGNNANSGRVNVTHVVSKDTSVFEKAFNLTESQENVTLTPPLLPTEQSATAPVSDGGEAETSTLNTTGFKITENFTSTNIQTTETSFIPTSETETAPETGGISSLPLPLSGLLPQPVSEVLSAERLKSPRQTGCETESGQKEKG</sequence>
<evidence type="ECO:0000256" key="2">
    <source>
        <dbReference type="SAM" id="SignalP"/>
    </source>
</evidence>
<proteinExistence type="predicted"/>
<feature type="compositionally biased region" description="Polar residues" evidence="1">
    <location>
        <begin position="97"/>
        <end position="113"/>
    </location>
</feature>
<feature type="chain" id="PRO_5022115410" evidence="2">
    <location>
        <begin position="20"/>
        <end position="161"/>
    </location>
</feature>
<keyword evidence="2" id="KW-0732">Signal</keyword>
<dbReference type="AlphaFoldDB" id="A0A556U2R2"/>
<keyword evidence="4" id="KW-1185">Reference proteome</keyword>
<name>A0A556U2R2_BAGYA</name>
<feature type="compositionally biased region" description="Low complexity" evidence="1">
    <location>
        <begin position="117"/>
        <end position="131"/>
    </location>
</feature>
<feature type="signal peptide" evidence="2">
    <location>
        <begin position="1"/>
        <end position="19"/>
    </location>
</feature>
<evidence type="ECO:0000313" key="4">
    <source>
        <dbReference type="Proteomes" id="UP000319801"/>
    </source>
</evidence>
<comment type="caution">
    <text evidence="3">The sequence shown here is derived from an EMBL/GenBank/DDBJ whole genome shotgun (WGS) entry which is preliminary data.</text>
</comment>
<feature type="region of interest" description="Disordered" evidence="1">
    <location>
        <begin position="97"/>
        <end position="161"/>
    </location>
</feature>